<reference evidence="6" key="2">
    <citation type="journal article" date="2018" name="Nat. Commun.">
        <title>Extreme sensitivity to ultraviolet light in the fungal pathogen causing white-nose syndrome of bats.</title>
        <authorList>
            <person name="Palmer J.M."/>
            <person name="Drees K.P."/>
            <person name="Foster J.T."/>
            <person name="Lindner D.L."/>
        </authorList>
    </citation>
    <scope>NUCLEOTIDE SEQUENCE [LARGE SCALE GENOMIC DNA]</scope>
    <source>
        <strain evidence="6">UAMH 10579</strain>
    </source>
</reference>
<dbReference type="CDD" id="cd12148">
    <property type="entry name" value="fungal_TF_MHR"/>
    <property type="match status" value="1"/>
</dbReference>
<dbReference type="Gene3D" id="4.10.240.10">
    <property type="entry name" value="Zn(2)-C6 fungal-type DNA-binding domain"/>
    <property type="match status" value="1"/>
</dbReference>
<dbReference type="PROSITE" id="PS50048">
    <property type="entry name" value="ZN2_CY6_FUNGAL_2"/>
    <property type="match status" value="1"/>
</dbReference>
<dbReference type="InterPro" id="IPR052761">
    <property type="entry name" value="Fungal_Detox/Toxin_TFs"/>
</dbReference>
<dbReference type="EMBL" id="KV460218">
    <property type="protein sequence ID" value="OBT98210.2"/>
    <property type="molecule type" value="Genomic_DNA"/>
</dbReference>
<evidence type="ECO:0000313" key="5">
    <source>
        <dbReference type="EMBL" id="OBT98210.2"/>
    </source>
</evidence>
<keyword evidence="2" id="KW-0539">Nucleus</keyword>
<dbReference type="RefSeq" id="XP_018131943.2">
    <property type="nucleotide sequence ID" value="XM_018273332.2"/>
</dbReference>
<organism evidence="5 6">
    <name type="scientific">Pseudogymnoascus verrucosus</name>
    <dbReference type="NCBI Taxonomy" id="342668"/>
    <lineage>
        <taxon>Eukaryota</taxon>
        <taxon>Fungi</taxon>
        <taxon>Dikarya</taxon>
        <taxon>Ascomycota</taxon>
        <taxon>Pezizomycotina</taxon>
        <taxon>Leotiomycetes</taxon>
        <taxon>Thelebolales</taxon>
        <taxon>Thelebolaceae</taxon>
        <taxon>Pseudogymnoascus</taxon>
    </lineage>
</organism>
<proteinExistence type="predicted"/>
<dbReference type="GO" id="GO:0006351">
    <property type="term" value="P:DNA-templated transcription"/>
    <property type="evidence" value="ECO:0007669"/>
    <property type="project" value="InterPro"/>
</dbReference>
<feature type="domain" description="Zn(2)-C6 fungal-type" evidence="4">
    <location>
        <begin position="36"/>
        <end position="76"/>
    </location>
</feature>
<name>A0A1B8GQY8_9PEZI</name>
<dbReference type="PANTHER" id="PTHR47425:SF2">
    <property type="entry name" value="FARB-RELATED"/>
    <property type="match status" value="1"/>
</dbReference>
<dbReference type="GeneID" id="28837236"/>
<dbReference type="GO" id="GO:0000981">
    <property type="term" value="F:DNA-binding transcription factor activity, RNA polymerase II-specific"/>
    <property type="evidence" value="ECO:0007669"/>
    <property type="project" value="InterPro"/>
</dbReference>
<dbReference type="GO" id="GO:0003677">
    <property type="term" value="F:DNA binding"/>
    <property type="evidence" value="ECO:0007669"/>
    <property type="project" value="InterPro"/>
</dbReference>
<keyword evidence="6" id="KW-1185">Reference proteome</keyword>
<dbReference type="InterPro" id="IPR001138">
    <property type="entry name" value="Zn2Cys6_DnaBD"/>
</dbReference>
<dbReference type="GO" id="GO:0008270">
    <property type="term" value="F:zinc ion binding"/>
    <property type="evidence" value="ECO:0007669"/>
    <property type="project" value="InterPro"/>
</dbReference>
<dbReference type="InterPro" id="IPR007219">
    <property type="entry name" value="XnlR_reg_dom"/>
</dbReference>
<sequence>MPTITTDSFGLSMENPATQRKKQKDASPRRLRAIKACIRCNNRKVRCDMLNKPFRTANNAPSRCTNCRLDDEPCIVRPAKRRRGAYRYDAQVNLGIVDGEKARFDMSNSMAINPIQDTTAASGLSPTMEYVPERMPCPKLNLPSYYSETALSTMRRNFESGEAMYSIDDFLQQPENEIIWSWSEGGGRSPGLDGHLIFSYFNFLQFDELSAVSPEDAKTLEVNGCLHIPIISTLDIIVREYFLHVHPSLPILDEGKFWKVYRNKDRRQNSPRISLFLFQAMLFVSCSYVTLDTLQMCGYKTTHEAQKTLYSRAKMLFDFEAEHDASTIAQGSLLLSYYSTNSERHLNTFWLNIAIQSARADHAHYYDIDKSLTKYDRQMKKRLWWCCVIRDRILPLGVRRPLQITHNHLDSAGQELTEEDLEEDIGESEVYDTETQQLLAKIFLAQCRLAIELTDVITMVYPADGANPVITACEDDFNRVSTETKGYETKLTNWYNTLNQWIPTVLGKSHASITLYTSLLYIYYHSARLALCHHKIFALETWTSLLGRGQDTYVRLLDLFRGELCSSAAAVTCIVQDLLQLNLGQYMPISAVAYTALPLVISALDVKMSPSSSQSRAHYLETYRKSIELYSKRYNGIDTVFSMMERILEEAESNSRNLCLSTSHFSHQDASPLSDTSDWFQIFVKHPKLHLRVAFSFDLSFSNGKFPEDSDFPKQLRADQLEEYSHSHKNFMPTENELTADALAPLCLQIYTPTFDDTILNSLQMTAIYPNLDFMDLFSATTPERIVDISTDLDVRVEDDSIAFLLPEKNTEESCEGDSTWEKVIWDLFDHPIPA</sequence>
<dbReference type="SUPFAM" id="SSF57701">
    <property type="entry name" value="Zn2/Cys6 DNA-binding domain"/>
    <property type="match status" value="1"/>
</dbReference>
<accession>A0A1B8GQY8</accession>
<evidence type="ECO:0000313" key="6">
    <source>
        <dbReference type="Proteomes" id="UP000091956"/>
    </source>
</evidence>
<dbReference type="InterPro" id="IPR036864">
    <property type="entry name" value="Zn2-C6_fun-type_DNA-bd_sf"/>
</dbReference>
<reference evidence="5 6" key="1">
    <citation type="submission" date="2016-03" db="EMBL/GenBank/DDBJ databases">
        <title>Comparative genomics of Pseudogymnoascus destructans, the fungus causing white-nose syndrome of bats.</title>
        <authorList>
            <person name="Palmer J.M."/>
            <person name="Drees K.P."/>
            <person name="Foster J.T."/>
            <person name="Lindner D.L."/>
        </authorList>
    </citation>
    <scope>NUCLEOTIDE SEQUENCE [LARGE SCALE GENOMIC DNA]</scope>
    <source>
        <strain evidence="5 6">UAMH 10579</strain>
    </source>
</reference>
<evidence type="ECO:0000256" key="3">
    <source>
        <dbReference type="SAM" id="MobiDB-lite"/>
    </source>
</evidence>
<keyword evidence="1" id="KW-0479">Metal-binding</keyword>
<dbReference type="AlphaFoldDB" id="A0A1B8GQY8"/>
<evidence type="ECO:0000259" key="4">
    <source>
        <dbReference type="PROSITE" id="PS50048"/>
    </source>
</evidence>
<dbReference type="Proteomes" id="UP000091956">
    <property type="component" value="Unassembled WGS sequence"/>
</dbReference>
<evidence type="ECO:0000256" key="1">
    <source>
        <dbReference type="ARBA" id="ARBA00022723"/>
    </source>
</evidence>
<dbReference type="STRING" id="342668.A0A1B8GQY8"/>
<feature type="region of interest" description="Disordered" evidence="3">
    <location>
        <begin position="1"/>
        <end position="28"/>
    </location>
</feature>
<gene>
    <name evidence="5" type="ORF">VE01_03850</name>
</gene>
<evidence type="ECO:0000256" key="2">
    <source>
        <dbReference type="ARBA" id="ARBA00023242"/>
    </source>
</evidence>
<dbReference type="CDD" id="cd00067">
    <property type="entry name" value="GAL4"/>
    <property type="match status" value="1"/>
</dbReference>
<protein>
    <recommendedName>
        <fullName evidence="4">Zn(2)-C6 fungal-type domain-containing protein</fullName>
    </recommendedName>
</protein>
<dbReference type="Pfam" id="PF04082">
    <property type="entry name" value="Fungal_trans"/>
    <property type="match status" value="1"/>
</dbReference>
<dbReference type="SMART" id="SM00066">
    <property type="entry name" value="GAL4"/>
    <property type="match status" value="1"/>
</dbReference>
<dbReference type="PANTHER" id="PTHR47425">
    <property type="entry name" value="FARB-RELATED"/>
    <property type="match status" value="1"/>
</dbReference>
<feature type="compositionally biased region" description="Basic residues" evidence="3">
    <location>
        <begin position="19"/>
        <end position="28"/>
    </location>
</feature>